<feature type="region of interest" description="Disordered" evidence="1">
    <location>
        <begin position="179"/>
        <end position="201"/>
    </location>
</feature>
<comment type="caution">
    <text evidence="4">The sequence shown here is derived from an EMBL/GenBank/DDBJ whole genome shotgun (WGS) entry which is preliminary data.</text>
</comment>
<name>A0ABW0HUM4_9BACL</name>
<dbReference type="RefSeq" id="WP_378135397.1">
    <property type="nucleotide sequence ID" value="NZ_JBHSMI010000028.1"/>
</dbReference>
<evidence type="ECO:0000313" key="4">
    <source>
        <dbReference type="EMBL" id="MFC5404789.1"/>
    </source>
</evidence>
<feature type="signal peptide" evidence="2">
    <location>
        <begin position="1"/>
        <end position="26"/>
    </location>
</feature>
<feature type="compositionally biased region" description="Basic and acidic residues" evidence="1">
    <location>
        <begin position="183"/>
        <end position="201"/>
    </location>
</feature>
<evidence type="ECO:0000259" key="3">
    <source>
        <dbReference type="Pfam" id="PF12671"/>
    </source>
</evidence>
<reference evidence="5" key="1">
    <citation type="journal article" date="2019" name="Int. J. Syst. Evol. Microbiol.">
        <title>The Global Catalogue of Microorganisms (GCM) 10K type strain sequencing project: providing services to taxonomists for standard genome sequencing and annotation.</title>
        <authorList>
            <consortium name="The Broad Institute Genomics Platform"/>
            <consortium name="The Broad Institute Genome Sequencing Center for Infectious Disease"/>
            <person name="Wu L."/>
            <person name="Ma J."/>
        </authorList>
    </citation>
    <scope>NUCLEOTIDE SEQUENCE [LARGE SCALE GENOMIC DNA]</scope>
    <source>
        <strain evidence="5">CGMCC 1.18575</strain>
    </source>
</reference>
<dbReference type="Gene3D" id="3.90.1720.10">
    <property type="entry name" value="endopeptidase domain like (from Nostoc punctiforme)"/>
    <property type="match status" value="1"/>
</dbReference>
<dbReference type="PANTHER" id="PTHR40032">
    <property type="entry name" value="EXPORTED PROTEIN-RELATED"/>
    <property type="match status" value="1"/>
</dbReference>
<gene>
    <name evidence="4" type="ORF">ACFPOF_18780</name>
</gene>
<dbReference type="PANTHER" id="PTHR40032:SF1">
    <property type="entry name" value="EXPORTED PROTEIN"/>
    <property type="match status" value="1"/>
</dbReference>
<evidence type="ECO:0000256" key="1">
    <source>
        <dbReference type="SAM" id="MobiDB-lite"/>
    </source>
</evidence>
<dbReference type="EMBL" id="JBHSMI010000028">
    <property type="protein sequence ID" value="MFC5404789.1"/>
    <property type="molecule type" value="Genomic_DNA"/>
</dbReference>
<keyword evidence="2" id="KW-0732">Signal</keyword>
<evidence type="ECO:0000256" key="2">
    <source>
        <dbReference type="SAM" id="SignalP"/>
    </source>
</evidence>
<organism evidence="4 5">
    <name type="scientific">Cohnella soli</name>
    <dbReference type="NCBI Taxonomy" id="425005"/>
    <lineage>
        <taxon>Bacteria</taxon>
        <taxon>Bacillati</taxon>
        <taxon>Bacillota</taxon>
        <taxon>Bacilli</taxon>
        <taxon>Bacillales</taxon>
        <taxon>Paenibacillaceae</taxon>
        <taxon>Cohnella</taxon>
    </lineage>
</organism>
<dbReference type="InterPro" id="IPR024301">
    <property type="entry name" value="Amidase_6"/>
</dbReference>
<dbReference type="Pfam" id="PF12671">
    <property type="entry name" value="Amidase_6"/>
    <property type="match status" value="1"/>
</dbReference>
<accession>A0ABW0HUM4</accession>
<evidence type="ECO:0000313" key="5">
    <source>
        <dbReference type="Proteomes" id="UP001596113"/>
    </source>
</evidence>
<protein>
    <submittedName>
        <fullName evidence="4">Amidase domain-containing protein</fullName>
    </submittedName>
</protein>
<proteinExistence type="predicted"/>
<keyword evidence="5" id="KW-1185">Reference proteome</keyword>
<feature type="domain" description="Putative amidase" evidence="3">
    <location>
        <begin position="202"/>
        <end position="371"/>
    </location>
</feature>
<feature type="chain" id="PRO_5046281034" evidence="2">
    <location>
        <begin position="27"/>
        <end position="378"/>
    </location>
</feature>
<dbReference type="Proteomes" id="UP001596113">
    <property type="component" value="Unassembled WGS sequence"/>
</dbReference>
<sequence>MRTWFRIGLIALVAFQFPLGVSEASARQPDNQELTVFLNRAIETRGHYLILGEKVDLDTYYIRSDKSSMAALEHEKKRHRYLDAWALKRNLQFIDCYNEIRIVRYKVQADTANVVFIVRQRLGYVNMKNMLQPQRFGLGTRHVMTLKKKKNEWRISREWYLDPLDENPALIADHQFHPENAGSEDRQDQEPKRHDSEKTRARYDRDKAVRYADKYAGLAWGAGNNNRYNQKYRDYTGVGGDCTNFVSQVLGDPEEGGGLPLTPRWYAGPAGGSEAWVRTDGLKHFLLNSGYARLKDKGTFEHIVKQTNEHPLGAIRELRPGDLIGYELKKGDVDHFSVIVGFDDNGYPLVNCHTTDRYRVPFDLGWDKKTNYLLFSIK</sequence>